<evidence type="ECO:0000259" key="1">
    <source>
        <dbReference type="Pfam" id="PF07687"/>
    </source>
</evidence>
<proteinExistence type="predicted"/>
<dbReference type="SUPFAM" id="SSF53187">
    <property type="entry name" value="Zn-dependent exopeptidases"/>
    <property type="match status" value="1"/>
</dbReference>
<dbReference type="PANTHER" id="PTHR30575">
    <property type="entry name" value="PEPTIDASE M20"/>
    <property type="match status" value="1"/>
</dbReference>
<dbReference type="InterPro" id="IPR011650">
    <property type="entry name" value="Peptidase_M20_dimer"/>
</dbReference>
<dbReference type="Gene3D" id="3.40.630.10">
    <property type="entry name" value="Zn peptidases"/>
    <property type="match status" value="1"/>
</dbReference>
<dbReference type="PANTHER" id="PTHR30575:SF0">
    <property type="entry name" value="XAA-ARG DIPEPTIDASE"/>
    <property type="match status" value="1"/>
</dbReference>
<dbReference type="InterPro" id="IPR017439">
    <property type="entry name" value="Amidohydrolase"/>
</dbReference>
<dbReference type="InterPro" id="IPR002933">
    <property type="entry name" value="Peptidase_M20"/>
</dbReference>
<sequence>MNTDIESLKDAVCAEVDRLAPQLLKASHDIHAHPELNFEEHYAHDLLTDLLEQAGLATHRHAYGAETAFEARAGDTGFDIAVLCEYDALPTIGHACGHNIIATAGLGAGLAAAAVAQRAGGRLRIMGTPAEEGGGGKIVMARNGAFEGVDAAMMVHPADADLIRMDTIALQTVDVEFHGKAAHAAAAPHEGRNALDAAVLGYMNVAALRQHIGPNERIHGIFTKGGDKANIVPAETEMNWIVRSQTIASLQPLKDRVLQCFGGAAAACGCTTSSTWNTHTYADMIDNGPMVASYVANSSRLGRSVVDPTVLGRRVVGSTDMGNVSYLVPSIHPMIKTAPDGVAIHTVDFARWAISPLANRAIIDGAKAMAMTVLDLWCDPNLMNDTKEAFSRRPTNVEVL</sequence>
<evidence type="ECO:0000313" key="2">
    <source>
        <dbReference type="EMBL" id="CAB4791417.1"/>
    </source>
</evidence>
<dbReference type="EMBL" id="CAFAAI010000058">
    <property type="protein sequence ID" value="CAB4791417.1"/>
    <property type="molecule type" value="Genomic_DNA"/>
</dbReference>
<dbReference type="InterPro" id="IPR017144">
    <property type="entry name" value="Xaa-Arg_dipeptidase"/>
</dbReference>
<dbReference type="Pfam" id="PF01546">
    <property type="entry name" value="Peptidase_M20"/>
    <property type="match status" value="1"/>
</dbReference>
<dbReference type="InterPro" id="IPR036264">
    <property type="entry name" value="Bact_exopeptidase_dim_dom"/>
</dbReference>
<dbReference type="FunFam" id="3.30.70.360:FF:000004">
    <property type="entry name" value="Peptidase M20 domain-containing protein 2"/>
    <property type="match status" value="1"/>
</dbReference>
<dbReference type="NCBIfam" id="TIGR01891">
    <property type="entry name" value="amidohydrolases"/>
    <property type="match status" value="1"/>
</dbReference>
<dbReference type="SUPFAM" id="SSF55031">
    <property type="entry name" value="Bacterial exopeptidase dimerisation domain"/>
    <property type="match status" value="1"/>
</dbReference>
<dbReference type="PIRSF" id="PIRSF037226">
    <property type="entry name" value="Amidohydrolase_ACY1L2_prd"/>
    <property type="match status" value="1"/>
</dbReference>
<gene>
    <name evidence="2" type="ORF">UFOPK2992_00466</name>
</gene>
<reference evidence="2" key="1">
    <citation type="submission" date="2020-05" db="EMBL/GenBank/DDBJ databases">
        <authorList>
            <person name="Chiriac C."/>
            <person name="Salcher M."/>
            <person name="Ghai R."/>
            <person name="Kavagutti S V."/>
        </authorList>
    </citation>
    <scope>NUCLEOTIDE SEQUENCE</scope>
</reference>
<dbReference type="AlphaFoldDB" id="A0A6J6XBL2"/>
<dbReference type="InterPro" id="IPR052030">
    <property type="entry name" value="Peptidase_M20/M20A_hydrolases"/>
</dbReference>
<dbReference type="GO" id="GO:0016805">
    <property type="term" value="F:dipeptidase activity"/>
    <property type="evidence" value="ECO:0007669"/>
    <property type="project" value="InterPro"/>
</dbReference>
<dbReference type="Pfam" id="PF07687">
    <property type="entry name" value="M20_dimer"/>
    <property type="match status" value="1"/>
</dbReference>
<feature type="domain" description="Peptidase M20 dimerisation" evidence="1">
    <location>
        <begin position="172"/>
        <end position="257"/>
    </location>
</feature>
<dbReference type="Gene3D" id="3.30.70.360">
    <property type="match status" value="1"/>
</dbReference>
<name>A0A6J6XBL2_9ZZZZ</name>
<accession>A0A6J6XBL2</accession>
<organism evidence="2">
    <name type="scientific">freshwater metagenome</name>
    <dbReference type="NCBI Taxonomy" id="449393"/>
    <lineage>
        <taxon>unclassified sequences</taxon>
        <taxon>metagenomes</taxon>
        <taxon>ecological metagenomes</taxon>
    </lineage>
</organism>
<protein>
    <submittedName>
        <fullName evidence="2">Unannotated protein</fullName>
    </submittedName>
</protein>
<dbReference type="CDD" id="cd05672">
    <property type="entry name" value="M20_ACY1L2-like"/>
    <property type="match status" value="1"/>
</dbReference>